<evidence type="ECO:0000313" key="10">
    <source>
        <dbReference type="Proteomes" id="UP001107558"/>
    </source>
</evidence>
<dbReference type="GO" id="GO:0031410">
    <property type="term" value="C:cytoplasmic vesicle"/>
    <property type="evidence" value="ECO:0007669"/>
    <property type="project" value="TreeGrafter"/>
</dbReference>
<evidence type="ECO:0000256" key="2">
    <source>
        <dbReference type="ARBA" id="ARBA00007007"/>
    </source>
</evidence>
<feature type="region of interest" description="Disordered" evidence="6">
    <location>
        <begin position="319"/>
        <end position="339"/>
    </location>
</feature>
<evidence type="ECO:0008006" key="11">
    <source>
        <dbReference type="Google" id="ProtNLM"/>
    </source>
</evidence>
<dbReference type="InterPro" id="IPR051946">
    <property type="entry name" value="Intracell_Traff-Reg"/>
</dbReference>
<dbReference type="Proteomes" id="UP001107558">
    <property type="component" value="Chromosome 2"/>
</dbReference>
<feature type="compositionally biased region" description="Polar residues" evidence="6">
    <location>
        <begin position="704"/>
        <end position="718"/>
    </location>
</feature>
<dbReference type="InterPro" id="IPR022154">
    <property type="entry name" value="TRAK1/2_C"/>
</dbReference>
<evidence type="ECO:0000256" key="1">
    <source>
        <dbReference type="ARBA" id="ARBA00004173"/>
    </source>
</evidence>
<dbReference type="SMART" id="SM01423">
    <property type="entry name" value="Milton"/>
    <property type="match status" value="1"/>
</dbReference>
<dbReference type="OrthoDB" id="10067624at2759"/>
<feature type="compositionally biased region" description="Polar residues" evidence="6">
    <location>
        <begin position="840"/>
        <end position="858"/>
    </location>
</feature>
<dbReference type="GO" id="GO:0017022">
    <property type="term" value="F:myosin binding"/>
    <property type="evidence" value="ECO:0007669"/>
    <property type="project" value="TreeGrafter"/>
</dbReference>
<dbReference type="PANTHER" id="PTHR15751:SF12">
    <property type="entry name" value="TRAFFICKING KINESIN-BINDING PROTEIN MILT"/>
    <property type="match status" value="1"/>
</dbReference>
<dbReference type="GO" id="GO:0048311">
    <property type="term" value="P:mitochondrion distribution"/>
    <property type="evidence" value="ECO:0007669"/>
    <property type="project" value="TreeGrafter"/>
</dbReference>
<dbReference type="GO" id="GO:0006605">
    <property type="term" value="P:protein targeting"/>
    <property type="evidence" value="ECO:0007669"/>
    <property type="project" value="TreeGrafter"/>
</dbReference>
<evidence type="ECO:0000256" key="3">
    <source>
        <dbReference type="ARBA" id="ARBA00023054"/>
    </source>
</evidence>
<feature type="domain" description="Trafficking kinesin-binding protein C-terminal" evidence="7">
    <location>
        <begin position="388"/>
        <end position="548"/>
    </location>
</feature>
<dbReference type="EMBL" id="JADBJN010000002">
    <property type="protein sequence ID" value="KAG5676818.1"/>
    <property type="molecule type" value="Genomic_DNA"/>
</dbReference>
<feature type="region of interest" description="Disordered" evidence="6">
    <location>
        <begin position="835"/>
        <end position="858"/>
    </location>
</feature>
<keyword evidence="4" id="KW-0496">Mitochondrion</keyword>
<dbReference type="SMART" id="SM01424">
    <property type="entry name" value="HAP1_N"/>
    <property type="match status" value="1"/>
</dbReference>
<gene>
    <name evidence="9" type="ORF">PVAND_006625</name>
</gene>
<dbReference type="PANTHER" id="PTHR15751">
    <property type="entry name" value="TRAFFICKING KINESIN-BINDING PROTEIN"/>
    <property type="match status" value="1"/>
</dbReference>
<feature type="region of interest" description="Disordered" evidence="6">
    <location>
        <begin position="637"/>
        <end position="666"/>
    </location>
</feature>
<dbReference type="Pfam" id="PF12448">
    <property type="entry name" value="Milton"/>
    <property type="match status" value="1"/>
</dbReference>
<reference evidence="9" key="1">
    <citation type="submission" date="2021-03" db="EMBL/GenBank/DDBJ databases">
        <title>Chromosome level genome of the anhydrobiotic midge Polypedilum vanderplanki.</title>
        <authorList>
            <person name="Yoshida Y."/>
            <person name="Kikawada T."/>
            <person name="Gusev O."/>
        </authorList>
    </citation>
    <scope>NUCLEOTIDE SEQUENCE</scope>
    <source>
        <strain evidence="9">NIAS01</strain>
        <tissue evidence="9">Whole body or cell culture</tissue>
    </source>
</reference>
<sequence>MFNRIVSNFRKKSIKTSRKSLSDSLSSTEIFGGRANLKICVQEFAMNASSILCEENLSNDDCEIEISPSLVDNESVLSGKRCSEMTTCYDDIEAVTRLLQEKEKDLELTVHIGKELLSQNTQLEKKILELEAELRNANENIAQLNHELVQKTELINILTDNEETLSELASPNTTTNSINCEMLQKKINVLENENKKLYKDVMQVVAETDEMEEHEKRLLQDLNDQLNSSHLQYENITFELERYKEENRLQTEQINNLTHRLSETEIRLHQLLSENEEAYMTLNITKENQNLLATELSEFKSRYQETLTLLQETQMLLREKQRKSQPQSNRSSLYVPGMTISHNPESLQTELMEISLFSENSSLDSGINSDHGHQKQVPQFQKVFDTVKYASNAASHQNGICDSLASELNMLSSQPRMSSSICSAEYNLKPTTGKDMTSFSMYSSIYGSQKSDDAISGTDSDDYNSHRQFGMMGCPGAKDLESALKNLNSAEIVSRRAKLSYGSYSYENSESAHTPESVFSNISASTASSLSFYRYPKKLEIVKPLEGSLTLNQWKGLATPTFGGLLHDNERVKVRGEKGLDEFGLLTYSLGDVEEDVEELPSMKNFESTSQCIYTFTDSKILHPDDGASITFSLPPSQMSSRMHSTCPSRQNTAPPTPRLGLSRRNSCSTFSTNSGLASMLNERGIQAITPSCLNTPSGPNFSPTITPCNSPECNSPPHSVKNDNPEPVSLTSFLTSSAGLIKKKITGHHSHNDEEKTAMLLEKKAMLRSIRLLEKVETLGIENILPITSTSSLSSTSQIINKPLATLHSSNIYSQRYNSPMTQLTSLKHLSDQKKKANNSHNQENMSQNTSVNTNTNIVDSKDNREIRLKHKLQRQKTRRNMNAVQRPDLGTVNGTKAVDKSKESGKQGIVGGFVGSISSIFFGRKGGFL</sequence>
<feature type="region of interest" description="Disordered" evidence="6">
    <location>
        <begin position="704"/>
        <end position="730"/>
    </location>
</feature>
<feature type="coiled-coil region" evidence="5">
    <location>
        <begin position="113"/>
        <end position="207"/>
    </location>
</feature>
<dbReference type="GO" id="GO:0005739">
    <property type="term" value="C:mitochondrion"/>
    <property type="evidence" value="ECO:0007669"/>
    <property type="project" value="UniProtKB-SubCell"/>
</dbReference>
<evidence type="ECO:0000256" key="4">
    <source>
        <dbReference type="ARBA" id="ARBA00023128"/>
    </source>
</evidence>
<organism evidence="9 10">
    <name type="scientific">Polypedilum vanderplanki</name>
    <name type="common">Sleeping chironomid midge</name>
    <dbReference type="NCBI Taxonomy" id="319348"/>
    <lineage>
        <taxon>Eukaryota</taxon>
        <taxon>Metazoa</taxon>
        <taxon>Ecdysozoa</taxon>
        <taxon>Arthropoda</taxon>
        <taxon>Hexapoda</taxon>
        <taxon>Insecta</taxon>
        <taxon>Pterygota</taxon>
        <taxon>Neoptera</taxon>
        <taxon>Endopterygota</taxon>
        <taxon>Diptera</taxon>
        <taxon>Nematocera</taxon>
        <taxon>Chironomoidea</taxon>
        <taxon>Chironomidae</taxon>
        <taxon>Chironominae</taxon>
        <taxon>Polypedilum</taxon>
        <taxon>Polypedilum</taxon>
    </lineage>
</organism>
<proteinExistence type="inferred from homology"/>
<protein>
    <recommendedName>
        <fullName evidence="11">Trafficking kinesin-binding protein milt</fullName>
    </recommendedName>
</protein>
<evidence type="ECO:0000259" key="7">
    <source>
        <dbReference type="SMART" id="SM01423"/>
    </source>
</evidence>
<evidence type="ECO:0000256" key="6">
    <source>
        <dbReference type="SAM" id="MobiDB-lite"/>
    </source>
</evidence>
<evidence type="ECO:0000313" key="9">
    <source>
        <dbReference type="EMBL" id="KAG5676818.1"/>
    </source>
</evidence>
<keyword evidence="10" id="KW-1185">Reference proteome</keyword>
<dbReference type="InterPro" id="IPR006933">
    <property type="entry name" value="HAP1_N"/>
</dbReference>
<comment type="similarity">
    <text evidence="2">Belongs to the milton family.</text>
</comment>
<evidence type="ECO:0000256" key="5">
    <source>
        <dbReference type="SAM" id="Coils"/>
    </source>
</evidence>
<dbReference type="GO" id="GO:0047496">
    <property type="term" value="P:vesicle transport along microtubule"/>
    <property type="evidence" value="ECO:0007669"/>
    <property type="project" value="TreeGrafter"/>
</dbReference>
<evidence type="ECO:0000259" key="8">
    <source>
        <dbReference type="SMART" id="SM01424"/>
    </source>
</evidence>
<name>A0A9J6C490_POLVA</name>
<feature type="domain" description="HAP1 N-terminal" evidence="8">
    <location>
        <begin position="22"/>
        <end position="324"/>
    </location>
</feature>
<feature type="coiled-coil region" evidence="5">
    <location>
        <begin position="233"/>
        <end position="274"/>
    </location>
</feature>
<dbReference type="AlphaFoldDB" id="A0A9J6C490"/>
<accession>A0A9J6C490</accession>
<comment type="subcellular location">
    <subcellularLocation>
        <location evidence="1">Mitochondrion</location>
    </subcellularLocation>
</comment>
<feature type="compositionally biased region" description="Polar residues" evidence="6">
    <location>
        <begin position="637"/>
        <end position="654"/>
    </location>
</feature>
<comment type="caution">
    <text evidence="9">The sequence shown here is derived from an EMBL/GenBank/DDBJ whole genome shotgun (WGS) entry which is preliminary data.</text>
</comment>
<dbReference type="Pfam" id="PF04849">
    <property type="entry name" value="HAP1_N"/>
    <property type="match status" value="1"/>
</dbReference>
<keyword evidence="3 5" id="KW-0175">Coiled coil</keyword>